<evidence type="ECO:0000256" key="8">
    <source>
        <dbReference type="ARBA" id="ARBA00044633"/>
    </source>
</evidence>
<evidence type="ECO:0000256" key="2">
    <source>
        <dbReference type="ARBA" id="ARBA00009948"/>
    </source>
</evidence>
<evidence type="ECO:0000256" key="3">
    <source>
        <dbReference type="ARBA" id="ARBA00012450"/>
    </source>
</evidence>
<keyword evidence="4" id="KW-0028">Amino-acid biosynthesis</keyword>
<dbReference type="PATRIC" id="fig|1678841.3.peg.1395"/>
<protein>
    <recommendedName>
        <fullName evidence="3">3-phosphoshikimate 1-carboxyvinyltransferase</fullName>
        <ecNumber evidence="3">2.5.1.19</ecNumber>
    </recommendedName>
    <alternativeName>
        <fullName evidence="7">5-enolpyruvylshikimate-3-phosphate synthase</fullName>
    </alternativeName>
</protein>
<evidence type="ECO:0000256" key="5">
    <source>
        <dbReference type="ARBA" id="ARBA00022679"/>
    </source>
</evidence>
<evidence type="ECO:0000256" key="7">
    <source>
        <dbReference type="ARBA" id="ARBA00030046"/>
    </source>
</evidence>
<evidence type="ECO:0000256" key="6">
    <source>
        <dbReference type="ARBA" id="ARBA00023141"/>
    </source>
</evidence>
<dbReference type="GO" id="GO:0008652">
    <property type="term" value="P:amino acid biosynthetic process"/>
    <property type="evidence" value="ECO:0007669"/>
    <property type="project" value="UniProtKB-KW"/>
</dbReference>
<dbReference type="PIRSF" id="PIRSF000505">
    <property type="entry name" value="EPSPS"/>
    <property type="match status" value="1"/>
</dbReference>
<dbReference type="InterPro" id="IPR001986">
    <property type="entry name" value="Enolpyruvate_Tfrase_dom"/>
</dbReference>
<comment type="similarity">
    <text evidence="2">Belongs to the EPSP synthase family.</text>
</comment>
<dbReference type="GO" id="GO:0003866">
    <property type="term" value="F:3-phosphoshikimate 1-carboxyvinyltransferase activity"/>
    <property type="evidence" value="ECO:0007669"/>
    <property type="project" value="UniProtKB-EC"/>
</dbReference>
<evidence type="ECO:0000256" key="4">
    <source>
        <dbReference type="ARBA" id="ARBA00022605"/>
    </source>
</evidence>
<evidence type="ECO:0000313" key="11">
    <source>
        <dbReference type="Proteomes" id="UP000053091"/>
    </source>
</evidence>
<dbReference type="EMBL" id="DF968182">
    <property type="protein sequence ID" value="GAP43088.1"/>
    <property type="molecule type" value="Genomic_DNA"/>
</dbReference>
<name>A0A0S7C1P9_9BACT</name>
<evidence type="ECO:0000256" key="1">
    <source>
        <dbReference type="ARBA" id="ARBA00004811"/>
    </source>
</evidence>
<keyword evidence="11" id="KW-1185">Reference proteome</keyword>
<dbReference type="Gene3D" id="3.65.10.10">
    <property type="entry name" value="Enolpyruvate transferase domain"/>
    <property type="match status" value="2"/>
</dbReference>
<feature type="domain" description="Enolpyruvate transferase" evidence="9">
    <location>
        <begin position="14"/>
        <end position="400"/>
    </location>
</feature>
<dbReference type="AlphaFoldDB" id="A0A0S7C1P9"/>
<dbReference type="RefSeq" id="WP_082189503.1">
    <property type="nucleotide sequence ID" value="NZ_DF968182.1"/>
</dbReference>
<dbReference type="Proteomes" id="UP000053091">
    <property type="component" value="Unassembled WGS sequence"/>
</dbReference>
<comment type="catalytic activity">
    <reaction evidence="8">
        <text>3-phosphoshikimate + phosphoenolpyruvate = 5-O-(1-carboxyvinyl)-3-phosphoshikimate + phosphate</text>
        <dbReference type="Rhea" id="RHEA:21256"/>
        <dbReference type="ChEBI" id="CHEBI:43474"/>
        <dbReference type="ChEBI" id="CHEBI:57701"/>
        <dbReference type="ChEBI" id="CHEBI:58702"/>
        <dbReference type="ChEBI" id="CHEBI:145989"/>
        <dbReference type="EC" id="2.5.1.19"/>
    </reaction>
    <physiologicalReaction direction="left-to-right" evidence="8">
        <dbReference type="Rhea" id="RHEA:21257"/>
    </physiologicalReaction>
</comment>
<dbReference type="InterPro" id="IPR036968">
    <property type="entry name" value="Enolpyruvate_Tfrase_sf"/>
</dbReference>
<accession>A0A0S7C1P9</accession>
<dbReference type="InterPro" id="IPR006264">
    <property type="entry name" value="EPSP_synthase"/>
</dbReference>
<dbReference type="STRING" id="1678841.TBC1_111230"/>
<evidence type="ECO:0000259" key="9">
    <source>
        <dbReference type="Pfam" id="PF00275"/>
    </source>
</evidence>
<dbReference type="PANTHER" id="PTHR21090">
    <property type="entry name" value="AROM/DEHYDROQUINATE SYNTHASE"/>
    <property type="match status" value="1"/>
</dbReference>
<dbReference type="SUPFAM" id="SSF55205">
    <property type="entry name" value="EPT/RTPC-like"/>
    <property type="match status" value="1"/>
</dbReference>
<dbReference type="PANTHER" id="PTHR21090:SF5">
    <property type="entry name" value="PENTAFUNCTIONAL AROM POLYPEPTIDE"/>
    <property type="match status" value="1"/>
</dbReference>
<dbReference type="Pfam" id="PF00275">
    <property type="entry name" value="EPSP_synthase"/>
    <property type="match status" value="1"/>
</dbReference>
<dbReference type="InterPro" id="IPR013792">
    <property type="entry name" value="RNA3'P_cycl/enolpyr_Trfase_a/b"/>
</dbReference>
<comment type="pathway">
    <text evidence="1">Metabolic intermediate biosynthesis; chorismate biosynthesis; chorismate from D-erythrose 4-phosphate and phosphoenolpyruvate: step 6/7.</text>
</comment>
<dbReference type="GO" id="GO:0009073">
    <property type="term" value="P:aromatic amino acid family biosynthetic process"/>
    <property type="evidence" value="ECO:0007669"/>
    <property type="project" value="UniProtKB-KW"/>
</dbReference>
<evidence type="ECO:0000313" key="10">
    <source>
        <dbReference type="EMBL" id="GAP43088.1"/>
    </source>
</evidence>
<dbReference type="UniPathway" id="UPA00053">
    <property type="reaction ID" value="UER00089"/>
</dbReference>
<sequence>MLRIIPPEVVRPLTVKLPLSKSIANRLMVIRFLADGSIYGEEPDCDDTRIMHTLIRQLITLPGSNEFNAGDAGTVFRFMSALMAVTSGTRLLTGSPRMLQRPVGPLVDALAKLGVIIEYQGNHGFPPIKISGGSLKGGSIRIDSSVSSQFVSALMMIAPSMKQGLELILDGETVSLPYIQLTAGLMREHGINVETDLPFIRIHPGVYQLVNPGIEADWSAAAFWYALVAMKPGSNITFLGLRPGSAQGDRVVEDMFRNAGVNSRWSGDKLILQHQPGGTAKINIDFTGTPDLFPAMVAACAGKGCRAEFSGLSTLRIKESDRIEAMLEGLARMGYHAYSPARERMVLLPGRDAKEPDVISSHADHRIAMAFAMLSVQAGPVVIDCPGVVSKSYPAFWDHLKSAGFTLESD</sequence>
<dbReference type="OrthoDB" id="9809920at2"/>
<dbReference type="GO" id="GO:0009423">
    <property type="term" value="P:chorismate biosynthetic process"/>
    <property type="evidence" value="ECO:0007669"/>
    <property type="project" value="UniProtKB-UniPathway"/>
</dbReference>
<proteinExistence type="inferred from homology"/>
<keyword evidence="6" id="KW-0057">Aromatic amino acid biosynthesis</keyword>
<reference evidence="10" key="1">
    <citation type="journal article" date="2015" name="Genome Announc.">
        <title>Draft Genome Sequence of Bacteroidales Strain TBC1, a Novel Isolate from a Methanogenic Wastewater Treatment System.</title>
        <authorList>
            <person name="Tourlousse D.M."/>
            <person name="Matsuura N."/>
            <person name="Sun L."/>
            <person name="Toyonaga M."/>
            <person name="Kuroda K."/>
            <person name="Ohashi A."/>
            <person name="Cruz R."/>
            <person name="Yamaguchi T."/>
            <person name="Sekiguchi Y."/>
        </authorList>
    </citation>
    <scope>NUCLEOTIDE SEQUENCE [LARGE SCALE GENOMIC DNA]</scope>
    <source>
        <strain evidence="10">TBC1</strain>
    </source>
</reference>
<dbReference type="PROSITE" id="PS00885">
    <property type="entry name" value="EPSP_SYNTHASE_2"/>
    <property type="match status" value="1"/>
</dbReference>
<dbReference type="EC" id="2.5.1.19" evidence="3"/>
<keyword evidence="5 10" id="KW-0808">Transferase</keyword>
<organism evidence="10">
    <name type="scientific">Lentimicrobium saccharophilum</name>
    <dbReference type="NCBI Taxonomy" id="1678841"/>
    <lineage>
        <taxon>Bacteria</taxon>
        <taxon>Pseudomonadati</taxon>
        <taxon>Bacteroidota</taxon>
        <taxon>Bacteroidia</taxon>
        <taxon>Bacteroidales</taxon>
        <taxon>Lentimicrobiaceae</taxon>
        <taxon>Lentimicrobium</taxon>
    </lineage>
</organism>
<dbReference type="InterPro" id="IPR023193">
    <property type="entry name" value="EPSP_synthase_CS"/>
</dbReference>
<gene>
    <name evidence="10" type="ORF">TBC1_111230</name>
</gene>